<accession>A0A117NR74</accession>
<dbReference type="AlphaFoldDB" id="A0A117NR74"/>
<comment type="caution">
    <text evidence="1">The sequence shown here is derived from an EMBL/GenBank/DDBJ whole genome shotgun (WGS) entry which is preliminary data.</text>
</comment>
<dbReference type="EMBL" id="LLXE01000033">
    <property type="protein sequence ID" value="KUM65137.1"/>
    <property type="molecule type" value="Genomic_DNA"/>
</dbReference>
<evidence type="ECO:0000313" key="1">
    <source>
        <dbReference type="EMBL" id="KUM65137.1"/>
    </source>
</evidence>
<gene>
    <name evidence="1" type="ORF">ACN42_g1933</name>
</gene>
<evidence type="ECO:0000313" key="2">
    <source>
        <dbReference type="Proteomes" id="UP000055045"/>
    </source>
</evidence>
<keyword evidence="2" id="KW-1185">Reference proteome</keyword>
<dbReference type="Proteomes" id="UP000055045">
    <property type="component" value="Unassembled WGS sequence"/>
</dbReference>
<sequence>MRYDPLRHMPHPTLLCILDMSCMTDVLSICLCL</sequence>
<organism evidence="1 2">
    <name type="scientific">Penicillium freii</name>
    <dbReference type="NCBI Taxonomy" id="48697"/>
    <lineage>
        <taxon>Eukaryota</taxon>
        <taxon>Fungi</taxon>
        <taxon>Dikarya</taxon>
        <taxon>Ascomycota</taxon>
        <taxon>Pezizomycotina</taxon>
        <taxon>Eurotiomycetes</taxon>
        <taxon>Eurotiomycetidae</taxon>
        <taxon>Eurotiales</taxon>
        <taxon>Aspergillaceae</taxon>
        <taxon>Penicillium</taxon>
    </lineage>
</organism>
<reference evidence="1 2" key="1">
    <citation type="submission" date="2015-10" db="EMBL/GenBank/DDBJ databases">
        <title>Genome sequencing of Penicillium freii.</title>
        <authorList>
            <person name="Nguyen H.D."/>
            <person name="Visagie C.M."/>
            <person name="Seifert K.A."/>
        </authorList>
    </citation>
    <scope>NUCLEOTIDE SEQUENCE [LARGE SCALE GENOMIC DNA]</scope>
    <source>
        <strain evidence="1 2">DAOM 242723</strain>
    </source>
</reference>
<proteinExistence type="predicted"/>
<name>A0A117NR74_PENFR</name>
<protein>
    <submittedName>
        <fullName evidence="1">Uncharacterized protein</fullName>
    </submittedName>
</protein>
<feature type="non-terminal residue" evidence="1">
    <location>
        <position position="33"/>
    </location>
</feature>